<dbReference type="InterPro" id="IPR002716">
    <property type="entry name" value="PIN_dom"/>
</dbReference>
<protein>
    <submittedName>
        <fullName evidence="2">PIN domain-containing protein</fullName>
    </submittedName>
</protein>
<dbReference type="Gene3D" id="3.40.50.1010">
    <property type="entry name" value="5'-nuclease"/>
    <property type="match status" value="1"/>
</dbReference>
<organism evidence="2 3">
    <name type="scientific">Tectimicrobiota bacterium</name>
    <dbReference type="NCBI Taxonomy" id="2528274"/>
    <lineage>
        <taxon>Bacteria</taxon>
        <taxon>Pseudomonadati</taxon>
        <taxon>Nitrospinota/Tectimicrobiota group</taxon>
        <taxon>Candidatus Tectimicrobiota</taxon>
    </lineage>
</organism>
<dbReference type="SUPFAM" id="SSF88723">
    <property type="entry name" value="PIN domain-like"/>
    <property type="match status" value="1"/>
</dbReference>
<gene>
    <name evidence="2" type="ORF">HYY20_14515</name>
</gene>
<reference evidence="2" key="1">
    <citation type="submission" date="2020-07" db="EMBL/GenBank/DDBJ databases">
        <title>Huge and variable diversity of episymbiotic CPR bacteria and DPANN archaea in groundwater ecosystems.</title>
        <authorList>
            <person name="He C.Y."/>
            <person name="Keren R."/>
            <person name="Whittaker M."/>
            <person name="Farag I.F."/>
            <person name="Doudna J."/>
            <person name="Cate J.H.D."/>
            <person name="Banfield J.F."/>
        </authorList>
    </citation>
    <scope>NUCLEOTIDE SEQUENCE</scope>
    <source>
        <strain evidence="2">NC_groundwater_672_Ag_B-0.1um_62_36</strain>
    </source>
</reference>
<evidence type="ECO:0000313" key="3">
    <source>
        <dbReference type="Proteomes" id="UP000769766"/>
    </source>
</evidence>
<dbReference type="EMBL" id="JACPRF010000445">
    <property type="protein sequence ID" value="MBI2878087.1"/>
    <property type="molecule type" value="Genomic_DNA"/>
</dbReference>
<name>A0A932CRK5_UNCTE</name>
<accession>A0A932CRK5</accession>
<dbReference type="Pfam" id="PF01850">
    <property type="entry name" value="PIN"/>
    <property type="match status" value="1"/>
</dbReference>
<sequence length="154" mass="17277">MKKKSPGDSTKEERPPQERVFLLDTSALIVFTEDEAGAEVVERVLREAAQGKARVLVSFITFMESYSWILKRGDEEGARDFYLYMTTLPIERVDIDERIIIKAGEILASFPLGMAASWIVASAIERRATLVHRDPAYAQVGHLVPLIGLPDRSE</sequence>
<dbReference type="InterPro" id="IPR029060">
    <property type="entry name" value="PIN-like_dom_sf"/>
</dbReference>
<evidence type="ECO:0000313" key="2">
    <source>
        <dbReference type="EMBL" id="MBI2878087.1"/>
    </source>
</evidence>
<dbReference type="AlphaFoldDB" id="A0A932CRK5"/>
<proteinExistence type="predicted"/>
<dbReference type="Proteomes" id="UP000769766">
    <property type="component" value="Unassembled WGS sequence"/>
</dbReference>
<evidence type="ECO:0000259" key="1">
    <source>
        <dbReference type="Pfam" id="PF01850"/>
    </source>
</evidence>
<feature type="domain" description="PIN" evidence="1">
    <location>
        <begin position="22"/>
        <end position="142"/>
    </location>
</feature>
<comment type="caution">
    <text evidence="2">The sequence shown here is derived from an EMBL/GenBank/DDBJ whole genome shotgun (WGS) entry which is preliminary data.</text>
</comment>